<organism evidence="1 2">
    <name type="scientific">Marinobacterium alkalitolerans</name>
    <dbReference type="NCBI Taxonomy" id="1542925"/>
    <lineage>
        <taxon>Bacteria</taxon>
        <taxon>Pseudomonadati</taxon>
        <taxon>Pseudomonadota</taxon>
        <taxon>Gammaproteobacteria</taxon>
        <taxon>Oceanospirillales</taxon>
        <taxon>Oceanospirillaceae</taxon>
        <taxon>Marinobacterium</taxon>
    </lineage>
</organism>
<sequence>MATTSFDKSFVVTDQESIDRIHYDLAHPRLIKVAKRDYKAESAKGIKLLKQRLSNSETC</sequence>
<proteinExistence type="predicted"/>
<evidence type="ECO:0000313" key="2">
    <source>
        <dbReference type="Proteomes" id="UP000810171"/>
    </source>
</evidence>
<name>A0ABS3ZET5_9GAMM</name>
<comment type="caution">
    <text evidence="1">The sequence shown here is derived from an EMBL/GenBank/DDBJ whole genome shotgun (WGS) entry which is preliminary data.</text>
</comment>
<keyword evidence="2" id="KW-1185">Reference proteome</keyword>
<accession>A0ABS3ZET5</accession>
<protein>
    <submittedName>
        <fullName evidence="1">Uncharacterized protein</fullName>
    </submittedName>
</protein>
<dbReference type="RefSeq" id="WP_209288882.1">
    <property type="nucleotide sequence ID" value="NZ_JACVEW010000043.1"/>
</dbReference>
<evidence type="ECO:0000313" key="1">
    <source>
        <dbReference type="EMBL" id="MBP0050201.1"/>
    </source>
</evidence>
<gene>
    <name evidence="1" type="ORF">H9C73_15880</name>
</gene>
<dbReference type="EMBL" id="JACVEW010000043">
    <property type="protein sequence ID" value="MBP0050201.1"/>
    <property type="molecule type" value="Genomic_DNA"/>
</dbReference>
<reference evidence="1 2" key="1">
    <citation type="submission" date="2020-09" db="EMBL/GenBank/DDBJ databases">
        <authorList>
            <person name="Tanuku N.R.S."/>
        </authorList>
    </citation>
    <scope>NUCLEOTIDE SEQUENCE [LARGE SCALE GENOMIC DNA]</scope>
    <source>
        <strain evidence="1 2">AK62</strain>
    </source>
</reference>
<dbReference type="Proteomes" id="UP000810171">
    <property type="component" value="Unassembled WGS sequence"/>
</dbReference>